<feature type="compositionally biased region" description="Polar residues" evidence="13">
    <location>
        <begin position="1860"/>
        <end position="1872"/>
    </location>
</feature>
<feature type="compositionally biased region" description="Polar residues" evidence="13">
    <location>
        <begin position="773"/>
        <end position="795"/>
    </location>
</feature>
<comment type="subcellular location">
    <subcellularLocation>
        <location evidence="2">Cell membrane</location>
        <topology evidence="2">Multi-pass membrane protein</topology>
    </subcellularLocation>
    <subcellularLocation>
        <location evidence="1">Cell projection</location>
        <location evidence="1">Cilium</location>
    </subcellularLocation>
</comment>
<keyword evidence="8" id="KW-0969">Cilium</keyword>
<dbReference type="PROSITE" id="PS50095">
    <property type="entry name" value="PLAT"/>
    <property type="match status" value="1"/>
</dbReference>
<dbReference type="SMART" id="SM00308">
    <property type="entry name" value="LH2"/>
    <property type="match status" value="1"/>
</dbReference>
<keyword evidence="10" id="KW-1015">Disulfide bond</keyword>
<reference evidence="19" key="1">
    <citation type="submission" date="2025-08" db="UniProtKB">
        <authorList>
            <consortium name="Ensembl"/>
        </authorList>
    </citation>
    <scope>IDENTIFICATION</scope>
</reference>
<dbReference type="InterPro" id="IPR036392">
    <property type="entry name" value="PLAT/LH2_dom_sf"/>
</dbReference>
<protein>
    <submittedName>
        <fullName evidence="19">Polycystin 1 like 1, transient receptor potential channel interacting</fullName>
    </submittedName>
</protein>
<dbReference type="Pfam" id="PF20519">
    <property type="entry name" value="Polycystin_dom"/>
    <property type="match status" value="1"/>
</dbReference>
<keyword evidence="5 14" id="KW-0812">Transmembrane</keyword>
<name>A0A3Q3GA85_KRYMA</name>
<dbReference type="GO" id="GO:0005929">
    <property type="term" value="C:cilium"/>
    <property type="evidence" value="ECO:0007669"/>
    <property type="project" value="UniProtKB-SubCell"/>
</dbReference>
<evidence type="ECO:0000256" key="10">
    <source>
        <dbReference type="ARBA" id="ARBA00023157"/>
    </source>
</evidence>
<dbReference type="PANTHER" id="PTHR46730:SF4">
    <property type="entry name" value="POLYCYSTIC KIDNEY DISEASE PROTEIN 1-LIKE 1"/>
    <property type="match status" value="1"/>
</dbReference>
<evidence type="ECO:0000259" key="18">
    <source>
        <dbReference type="PROSITE" id="PS51111"/>
    </source>
</evidence>
<comment type="caution">
    <text evidence="12">Lacks conserved residue(s) required for the propagation of feature annotation.</text>
</comment>
<dbReference type="InterPro" id="IPR002859">
    <property type="entry name" value="PKD/REJ-like"/>
</dbReference>
<reference evidence="19" key="2">
    <citation type="submission" date="2025-09" db="UniProtKB">
        <authorList>
            <consortium name="Ensembl"/>
        </authorList>
    </citation>
    <scope>IDENTIFICATION</scope>
</reference>
<dbReference type="SUPFAM" id="SSF49723">
    <property type="entry name" value="Lipase/lipooxygenase domain (PLAT/LH2 domain)"/>
    <property type="match status" value="1"/>
</dbReference>
<dbReference type="InterPro" id="IPR001024">
    <property type="entry name" value="PLAT/LH2_dom"/>
</dbReference>
<dbReference type="InterPro" id="IPR046791">
    <property type="entry name" value="Polycystin_dom"/>
</dbReference>
<dbReference type="STRING" id="37003.ENSKMAP00000020937"/>
<evidence type="ECO:0000256" key="11">
    <source>
        <dbReference type="ARBA" id="ARBA00023273"/>
    </source>
</evidence>
<keyword evidence="4" id="KW-1003">Cell membrane</keyword>
<dbReference type="GO" id="GO:0005261">
    <property type="term" value="F:monoatomic cation channel activity"/>
    <property type="evidence" value="ECO:0007669"/>
    <property type="project" value="TreeGrafter"/>
</dbReference>
<evidence type="ECO:0000256" key="2">
    <source>
        <dbReference type="ARBA" id="ARBA00004651"/>
    </source>
</evidence>
<evidence type="ECO:0000256" key="6">
    <source>
        <dbReference type="ARBA" id="ARBA00022737"/>
    </source>
</evidence>
<feature type="region of interest" description="Disordered" evidence="13">
    <location>
        <begin position="819"/>
        <end position="865"/>
    </location>
</feature>
<dbReference type="GO" id="GO:0006816">
    <property type="term" value="P:calcium ion transport"/>
    <property type="evidence" value="ECO:0007669"/>
    <property type="project" value="TreeGrafter"/>
</dbReference>
<feature type="domain" description="PKD" evidence="15">
    <location>
        <begin position="329"/>
        <end position="369"/>
    </location>
</feature>
<feature type="domain" description="PLAT" evidence="16">
    <location>
        <begin position="1575"/>
        <end position="1695"/>
    </location>
</feature>
<feature type="region of interest" description="Disordered" evidence="13">
    <location>
        <begin position="773"/>
        <end position="804"/>
    </location>
</feature>
<keyword evidence="6" id="KW-0677">Repeat</keyword>
<comment type="similarity">
    <text evidence="3">Belongs to the polycystin family.</text>
</comment>
<evidence type="ECO:0000259" key="15">
    <source>
        <dbReference type="PROSITE" id="PS50093"/>
    </source>
</evidence>
<feature type="transmembrane region" description="Helical" evidence="14">
    <location>
        <begin position="1530"/>
        <end position="1549"/>
    </location>
</feature>
<dbReference type="Gene3D" id="2.60.40.10">
    <property type="entry name" value="Immunoglobulins"/>
    <property type="match status" value="3"/>
</dbReference>
<dbReference type="Gene3D" id="2.60.60.20">
    <property type="entry name" value="PLAT/LH2 domain"/>
    <property type="match status" value="1"/>
</dbReference>
<evidence type="ECO:0000256" key="8">
    <source>
        <dbReference type="ARBA" id="ARBA00023069"/>
    </source>
</evidence>
<dbReference type="CDD" id="cd00146">
    <property type="entry name" value="PKD"/>
    <property type="match status" value="1"/>
</dbReference>
<evidence type="ECO:0000259" key="16">
    <source>
        <dbReference type="PROSITE" id="PS50095"/>
    </source>
</evidence>
<dbReference type="PANTHER" id="PTHR46730">
    <property type="entry name" value="POLYCYSTIN-1"/>
    <property type="match status" value="1"/>
</dbReference>
<dbReference type="Pfam" id="PF02010">
    <property type="entry name" value="REJ"/>
    <property type="match status" value="1"/>
</dbReference>
<proteinExistence type="inferred from homology"/>
<feature type="region of interest" description="Disordered" evidence="13">
    <location>
        <begin position="1807"/>
        <end position="1828"/>
    </location>
</feature>
<evidence type="ECO:0000313" key="20">
    <source>
        <dbReference type="Proteomes" id="UP000264800"/>
    </source>
</evidence>
<feature type="transmembrane region" description="Helical" evidence="14">
    <location>
        <begin position="1949"/>
        <end position="1969"/>
    </location>
</feature>
<evidence type="ECO:0000259" key="17">
    <source>
        <dbReference type="PROSITE" id="PS50221"/>
    </source>
</evidence>
<keyword evidence="20" id="KW-1185">Reference proteome</keyword>
<accession>A0A3Q3GA85</accession>
<evidence type="ECO:0000256" key="14">
    <source>
        <dbReference type="SAM" id="Phobius"/>
    </source>
</evidence>
<organism evidence="19 20">
    <name type="scientific">Kryptolebias marmoratus</name>
    <name type="common">Mangrove killifish</name>
    <name type="synonym">Rivulus marmoratus</name>
    <dbReference type="NCBI Taxonomy" id="37003"/>
    <lineage>
        <taxon>Eukaryota</taxon>
        <taxon>Metazoa</taxon>
        <taxon>Chordata</taxon>
        <taxon>Craniata</taxon>
        <taxon>Vertebrata</taxon>
        <taxon>Euteleostomi</taxon>
        <taxon>Actinopterygii</taxon>
        <taxon>Neopterygii</taxon>
        <taxon>Teleostei</taxon>
        <taxon>Neoteleostei</taxon>
        <taxon>Acanthomorphata</taxon>
        <taxon>Ovalentaria</taxon>
        <taxon>Atherinomorphae</taxon>
        <taxon>Cyprinodontiformes</taxon>
        <taxon>Rivulidae</taxon>
        <taxon>Kryptolebias</taxon>
    </lineage>
</organism>
<dbReference type="SUPFAM" id="SSF49299">
    <property type="entry name" value="PKD domain"/>
    <property type="match status" value="2"/>
</dbReference>
<evidence type="ECO:0000256" key="3">
    <source>
        <dbReference type="ARBA" id="ARBA00007200"/>
    </source>
</evidence>
<evidence type="ECO:0000313" key="19">
    <source>
        <dbReference type="Ensembl" id="ENSKMAP00000020937.1"/>
    </source>
</evidence>
<sequence length="2316" mass="256097">MWRLQVAVGPVVADLTLNICDNQLTATDDVSAELLRLTLQAECNAEGDCNHGNVTNRHRRGSILSHLDAHHPLRASDPSSCHLLLRLHLRLPSAGGQSPELTTEEWTITVSPPNSGLYSVTVRVFSPVRRSRVLLQEPAGDVLQDDPRGIAAKQQCSVSLRVAAGSNVTVSPVAAELHRNSSCLAGAEATAVLLSSHIREVVIELRAENRASSQSKSVRMCVEGKRKPQDQIHSSWQPLTCQSPTYSKEDKGKEAKNTIKISSQVVKIYKNLIYNQSNHDYFQKEGFSSLSCYTLTLKSPFYFAVVRICATKQVQPTNTDITFVAVADTAHPAELFWDFGDSRSARTSSRIITKRYQNPGSYDVVVAASWGQAVVVSDVFAVLVQRAVELSRLVHRASVLKNQTVTVSCRVNAGTDLTFAWSFGDGATRSGQRTVRHVFNRTGEFTIKVVVSNLISSASLSSLIFVVDRPCQPPPVKNMGPLRLQVWRFEVVRLGVTFESDVECDVSGGLRYSWTLLDSAGRDVPLPLGDKQKQILVLPSHALQYNTYTATARVQVFGSVVYSNYTVRLQVMPSPPVALIQGGTNIFINKKNTELISLNGRASYDPDFPQNPLSYSWTCKPVSAITTSCYNQDVPTSSPELQFPISLLKDSFDQFQFRLTVHSGERSSSSETFLTVTPDPTGTVSVHCDQCRGDGANWDQPFSVAAACADCEEPVQFTWSLYLVNASSKTASEGKRDEEPRAEGRSVSGDLLNILRDKKYHLGTLFPCFPSDLSNSEPSTSPRLHSDPTDLSPQTSDFLSDSDSSADWEEYFPLLESPDAYDAPFPAEEGDPGMSAGRPSGSWRRLGDSGANSARPSPSPDRQRISSSLLRFKPFSLKPKTQYLLEVTAKSRQSFLGRTQLFVKTSPAPEGVTCQVQPAEGAELHTHFSVFCASGRQDLLYKYSFSARGNPPRILYQGRDFQYYFNLPSGDPSDDYKVTIYTEIRSGRYGSATRPCPVTVRVKPSFVRDNSSSSPHPDPDLKLSESGLQTLSALLQLGNSAEVRNHVSLLCSVLNRLSRGTEAEAQRRLRNALICTVCELESSDQVHSDLQTAPAHSATGFTELFLVTLMSIRRVTSHVQAVSEQFSEVITADSNHRLLDSLISLLSYTLQAVSSCDSSPETLSGELESESSTDHNEKGSENAPDCCLTHSTCDHFKHVGSIPIKQVLQLVGDILQTASDLMLVRRNIQLSTKELIVNSGLVTLHAASQNQTSTTIRSNLTTVDLPESLIHAVFVRLRGRARLREPNVCVLRVLVKLSRSPYCWASYPAQLTGPVVDLSLYKCSTRRRIHVGSLPQPISFELHHPQTNRSSVSEYSLLRGRINYHNFSISQELLHQAVQVTVVFTPPPTKEFPIMLLFRMFERPTPSMHHLQRIHKWESDTVRITLPPSYFNAAGVGHLALLDANFGKASRRKRKSEQISYGVSVDSSLCLSWDGQQGDWTHHSCRTQRLDTSVNCSCFQLRPLTVFQQQIPSSHDTADLDQFLSVSSNLTVFSLLMLVLILFIPGLMWTQRADVVSEEHRRVHFLSDNNPEDSYLYAVCIHTGLRSAACMTAKVFIVLCGELGLSQTKELQAPGCTLFRRNAQDTFMLSAAGSLGTVWGVHIWHNNSGPSPDWYIKHVMVSEVSSGQVGRSWLFVGESWLAVNEDDGQVERMLHVGGLGFARMLSLRFSDYLADFHTWISVYSCRWPNSFTHTQRLGVCLLLLSGYAAVNAVIVAQTDDQLESGIVGVSVVSITAGLLSVVIVLPAATLISFLFRLCGIKPTGSGVQHGSFRMTAKQDSEGQDTDMLSVSTTLENKDTNEEPVIQAKRRQDSVAFGSSRGPSQGLSLTSEGSYCEGTEGGFSPERDGFGFQKTTRKEGQTFQNKRHFGVTSMRCLFLAWALCLLISLLCLVLSASLGFRFSSSQVLLWIQSLFVSLISCIFFIQPALVTMRVCSARIEFLSHSNINLFLILSCSELVRGPATSASCARRQKERLLSRKHSGSSLCACVNLHVCNRNLMFFFSSCRDLSVCAAMLLLMTCINYYSSFKEHYQLNRAVKRHFLRNQGFISIKTHKDWWKWTQTALLDLLDQNKSDKTEPSYVGIGDLVIKKTETYQTSQNQVVCKPPLMLSVFLCSSDAASELELLRSSGWVGGQTVALKVQFTLYSPAPNLFTGVTLLSERSPSGVLRPSVKVQSVRVDAAPAGWDHVVTLCQLLFLLLSLLQLCNQVSTATQKGLMGYWRTPSTWLDVSLNTPPSKKKKRKSFIQLGHVHTRTHTNPNKITVASVKGRNNLSVLN</sequence>
<feature type="transmembrane region" description="Helical" evidence="14">
    <location>
        <begin position="1766"/>
        <end position="1795"/>
    </location>
</feature>
<feature type="transmembrane region" description="Helical" evidence="14">
    <location>
        <begin position="2048"/>
        <end position="2065"/>
    </location>
</feature>
<dbReference type="PROSITE" id="PS50221">
    <property type="entry name" value="GAIN_B"/>
    <property type="match status" value="1"/>
</dbReference>
<feature type="region of interest" description="Disordered" evidence="13">
    <location>
        <begin position="1850"/>
        <end position="1875"/>
    </location>
</feature>
<evidence type="ECO:0000256" key="9">
    <source>
        <dbReference type="ARBA" id="ARBA00023136"/>
    </source>
</evidence>
<feature type="transmembrane region" description="Helical" evidence="14">
    <location>
        <begin position="1915"/>
        <end position="1937"/>
    </location>
</feature>
<dbReference type="InterPro" id="IPR000601">
    <property type="entry name" value="PKD_dom"/>
</dbReference>
<dbReference type="InterPro" id="IPR022409">
    <property type="entry name" value="PKD/Chitinase_dom"/>
</dbReference>
<dbReference type="Pfam" id="PF01477">
    <property type="entry name" value="PLAT"/>
    <property type="match status" value="1"/>
</dbReference>
<keyword evidence="7 14" id="KW-1133">Transmembrane helix</keyword>
<dbReference type="Proteomes" id="UP000264800">
    <property type="component" value="Unplaced"/>
</dbReference>
<dbReference type="OMA" id="QQGAWTH"/>
<feature type="domain" description="PKD" evidence="15">
    <location>
        <begin position="412"/>
        <end position="466"/>
    </location>
</feature>
<evidence type="ECO:0000256" key="4">
    <source>
        <dbReference type="ARBA" id="ARBA00022475"/>
    </source>
</evidence>
<evidence type="ECO:0000256" key="5">
    <source>
        <dbReference type="ARBA" id="ARBA00022692"/>
    </source>
</evidence>
<feature type="region of interest" description="Disordered" evidence="13">
    <location>
        <begin position="1159"/>
        <end position="1183"/>
    </location>
</feature>
<dbReference type="PROSITE" id="PS50093">
    <property type="entry name" value="PKD"/>
    <property type="match status" value="2"/>
</dbReference>
<feature type="domain" description="GAIN-B" evidence="17">
    <location>
        <begin position="1365"/>
        <end position="1514"/>
    </location>
</feature>
<dbReference type="Ensembl" id="ENSKMAT00000021211.1">
    <property type="protein sequence ID" value="ENSKMAP00000020937.1"/>
    <property type="gene ID" value="ENSKMAG00000015499.1"/>
</dbReference>
<feature type="transmembrane region" description="Helical" evidence="14">
    <location>
        <begin position="1736"/>
        <end position="1754"/>
    </location>
</feature>
<dbReference type="GO" id="GO:0005886">
    <property type="term" value="C:plasma membrane"/>
    <property type="evidence" value="ECO:0007669"/>
    <property type="project" value="UniProtKB-SubCell"/>
</dbReference>
<evidence type="ECO:0000256" key="7">
    <source>
        <dbReference type="ARBA" id="ARBA00022989"/>
    </source>
</evidence>
<dbReference type="SMART" id="SM00089">
    <property type="entry name" value="PKD"/>
    <property type="match status" value="2"/>
</dbReference>
<dbReference type="InterPro" id="IPR014010">
    <property type="entry name" value="REJ_dom"/>
</dbReference>
<evidence type="ECO:0000256" key="12">
    <source>
        <dbReference type="PROSITE-ProRule" id="PRU00152"/>
    </source>
</evidence>
<evidence type="ECO:0000256" key="1">
    <source>
        <dbReference type="ARBA" id="ARBA00004138"/>
    </source>
</evidence>
<feature type="domain" description="REJ" evidence="18">
    <location>
        <begin position="471"/>
        <end position="946"/>
    </location>
</feature>
<dbReference type="InterPro" id="IPR057244">
    <property type="entry name" value="GAIN_B"/>
</dbReference>
<dbReference type="InterPro" id="IPR035986">
    <property type="entry name" value="PKD_dom_sf"/>
</dbReference>
<dbReference type="Pfam" id="PF00801">
    <property type="entry name" value="PKD"/>
    <property type="match status" value="2"/>
</dbReference>
<dbReference type="PROSITE" id="PS51111">
    <property type="entry name" value="REJ"/>
    <property type="match status" value="1"/>
</dbReference>
<evidence type="ECO:0000256" key="13">
    <source>
        <dbReference type="SAM" id="MobiDB-lite"/>
    </source>
</evidence>
<dbReference type="GeneTree" id="ENSGT00940000162104"/>
<keyword evidence="11" id="KW-0966">Cell projection</keyword>
<keyword evidence="9 14" id="KW-0472">Membrane</keyword>
<dbReference type="InterPro" id="IPR013783">
    <property type="entry name" value="Ig-like_fold"/>
</dbReference>